<evidence type="ECO:0000313" key="3">
    <source>
        <dbReference type="Proteomes" id="UP000500938"/>
    </source>
</evidence>
<dbReference type="PANTHER" id="PTHR13847:SF201">
    <property type="entry name" value="PUTATIBE OXIDOREDUCTASE"/>
    <property type="match status" value="1"/>
</dbReference>
<proteinExistence type="predicted"/>
<protein>
    <submittedName>
        <fullName evidence="2">FAD-binding oxidoreductase</fullName>
    </submittedName>
</protein>
<organism evidence="2 3">
    <name type="scientific">Gemmatimonas groenlandica</name>
    <dbReference type="NCBI Taxonomy" id="2732249"/>
    <lineage>
        <taxon>Bacteria</taxon>
        <taxon>Pseudomonadati</taxon>
        <taxon>Gemmatimonadota</taxon>
        <taxon>Gemmatimonadia</taxon>
        <taxon>Gemmatimonadales</taxon>
        <taxon>Gemmatimonadaceae</taxon>
        <taxon>Gemmatimonas</taxon>
    </lineage>
</organism>
<dbReference type="InterPro" id="IPR006076">
    <property type="entry name" value="FAD-dep_OxRdtase"/>
</dbReference>
<feature type="domain" description="FAD dependent oxidoreductase" evidence="1">
    <location>
        <begin position="17"/>
        <end position="370"/>
    </location>
</feature>
<dbReference type="KEGG" id="ggr:HKW67_16185"/>
<dbReference type="RefSeq" id="WP_171226378.1">
    <property type="nucleotide sequence ID" value="NZ_CP053085.1"/>
</dbReference>
<dbReference type="Gene3D" id="3.50.50.60">
    <property type="entry name" value="FAD/NAD(P)-binding domain"/>
    <property type="match status" value="1"/>
</dbReference>
<evidence type="ECO:0000259" key="1">
    <source>
        <dbReference type="Pfam" id="PF01266"/>
    </source>
</evidence>
<dbReference type="SUPFAM" id="SSF51905">
    <property type="entry name" value="FAD/NAD(P)-binding domain"/>
    <property type="match status" value="1"/>
</dbReference>
<dbReference type="Gene3D" id="3.30.9.10">
    <property type="entry name" value="D-Amino Acid Oxidase, subunit A, domain 2"/>
    <property type="match status" value="1"/>
</dbReference>
<accession>A0A6M4IS22</accession>
<sequence length="386" mass="41342">MPHTPLPANGMREIIDDVVVVGTGISGALVAHALIEAGRSVTMLDRRPPMTGSTLASTALLQFEIDLPLHRLARQVGWPRARRAYQRSVRAVQDLTALVRREGIRCAFGARESLYLAGDAYGARALAVEVDAREKAGVPGEFLPASEVRSRYGIARTGAIVSAGSATADPAQLTAGVLRRIVSRSGRIWSGVNVTGVDSSLHGVELSTEQGQRVFANQVVFCTGYETPTHVPTRDHRIHSTWAVASAPNAAFPAWLARTVVWEASDPYLYLRTTADGRLIAGGHDEEAASAYTVTHRIAAKARAIQHDVHALLPDTRFRVSHAWGGAFGESTTALPLIDRLPDTRHTWVVAGFGGNGITYSMIAAQVIAAALQGARDPDAGLFILR</sequence>
<dbReference type="InterPro" id="IPR036188">
    <property type="entry name" value="FAD/NAD-bd_sf"/>
</dbReference>
<gene>
    <name evidence="2" type="ORF">HKW67_16185</name>
</gene>
<keyword evidence="3" id="KW-1185">Reference proteome</keyword>
<dbReference type="PANTHER" id="PTHR13847">
    <property type="entry name" value="SARCOSINE DEHYDROGENASE-RELATED"/>
    <property type="match status" value="1"/>
</dbReference>
<dbReference type="Proteomes" id="UP000500938">
    <property type="component" value="Chromosome"/>
</dbReference>
<dbReference type="AlphaFoldDB" id="A0A6M4IS22"/>
<dbReference type="Pfam" id="PF01266">
    <property type="entry name" value="DAO"/>
    <property type="match status" value="1"/>
</dbReference>
<reference evidence="2 3" key="1">
    <citation type="submission" date="2020-05" db="EMBL/GenBank/DDBJ databases">
        <title>Complete genome sequence of Gemmatimonas greenlandica TET16.</title>
        <authorList>
            <person name="Zeng Y."/>
        </authorList>
    </citation>
    <scope>NUCLEOTIDE SEQUENCE [LARGE SCALE GENOMIC DNA]</scope>
    <source>
        <strain evidence="2 3">TET16</strain>
    </source>
</reference>
<dbReference type="EMBL" id="CP053085">
    <property type="protein sequence ID" value="QJR36945.1"/>
    <property type="molecule type" value="Genomic_DNA"/>
</dbReference>
<dbReference type="GO" id="GO:0005737">
    <property type="term" value="C:cytoplasm"/>
    <property type="evidence" value="ECO:0007669"/>
    <property type="project" value="TreeGrafter"/>
</dbReference>
<name>A0A6M4IS22_9BACT</name>
<evidence type="ECO:0000313" key="2">
    <source>
        <dbReference type="EMBL" id="QJR36945.1"/>
    </source>
</evidence>